<name>A0A9P4XMD2_9HYPO</name>
<evidence type="ECO:0000313" key="2">
    <source>
        <dbReference type="EMBL" id="KAF3074752.1"/>
    </source>
</evidence>
<organism evidence="2 3">
    <name type="scientific">Trichoderma lentiforme</name>
    <dbReference type="NCBI Taxonomy" id="1567552"/>
    <lineage>
        <taxon>Eukaryota</taxon>
        <taxon>Fungi</taxon>
        <taxon>Dikarya</taxon>
        <taxon>Ascomycota</taxon>
        <taxon>Pezizomycotina</taxon>
        <taxon>Sordariomycetes</taxon>
        <taxon>Hypocreomycetidae</taxon>
        <taxon>Hypocreales</taxon>
        <taxon>Hypocreaceae</taxon>
        <taxon>Trichoderma</taxon>
    </lineage>
</organism>
<proteinExistence type="predicted"/>
<keyword evidence="1" id="KW-0812">Transmembrane</keyword>
<accession>A0A9P4XMD2</accession>
<protein>
    <submittedName>
        <fullName evidence="2">Uncharacterized protein</fullName>
    </submittedName>
</protein>
<reference evidence="2 3" key="1">
    <citation type="submission" date="2018-06" db="EMBL/GenBank/DDBJ databases">
        <title>Genome analysis of cellulolytic fungus Trichoderma lentiforme CFAM-422.</title>
        <authorList>
            <person name="Steindorff A.S."/>
            <person name="Formighieri E.F."/>
            <person name="Midorikawa G.E.O."/>
            <person name="Tamietti M.S."/>
            <person name="Ramos E.Z."/>
            <person name="Silva A.S."/>
            <person name="Bon E.P.S."/>
            <person name="Mendes T.D."/>
            <person name="Damaso M.C.T."/>
            <person name="Favaro L.C.L."/>
        </authorList>
    </citation>
    <scope>NUCLEOTIDE SEQUENCE [LARGE SCALE GENOMIC DNA]</scope>
    <source>
        <strain evidence="2 3">CFAM-422</strain>
    </source>
</reference>
<evidence type="ECO:0000256" key="1">
    <source>
        <dbReference type="SAM" id="Phobius"/>
    </source>
</evidence>
<keyword evidence="3" id="KW-1185">Reference proteome</keyword>
<dbReference type="AlphaFoldDB" id="A0A9P4XMD2"/>
<dbReference type="Proteomes" id="UP000801864">
    <property type="component" value="Unassembled WGS sequence"/>
</dbReference>
<feature type="transmembrane region" description="Helical" evidence="1">
    <location>
        <begin position="49"/>
        <end position="71"/>
    </location>
</feature>
<evidence type="ECO:0000313" key="3">
    <source>
        <dbReference type="Proteomes" id="UP000801864"/>
    </source>
</evidence>
<keyword evidence="1" id="KW-0472">Membrane</keyword>
<gene>
    <name evidence="2" type="ORF">CFAM422_002852</name>
</gene>
<keyword evidence="1" id="KW-1133">Transmembrane helix</keyword>
<dbReference type="EMBL" id="QLNT01000004">
    <property type="protein sequence ID" value="KAF3074752.1"/>
    <property type="molecule type" value="Genomic_DNA"/>
</dbReference>
<comment type="caution">
    <text evidence="2">The sequence shown here is derived from an EMBL/GenBank/DDBJ whole genome shotgun (WGS) entry which is preliminary data.</text>
</comment>
<sequence length="72" mass="8124">MLTVLDNNHSTKTYMLSFQPSKLAFVNDWSFFGSNTLYGEERTEYANKYLVDVVLVAGFIVPLVTSVIMLAL</sequence>